<organism evidence="3">
    <name type="scientific">Fagus sylvatica</name>
    <name type="common">Beechnut</name>
    <dbReference type="NCBI Taxonomy" id="28930"/>
    <lineage>
        <taxon>Eukaryota</taxon>
        <taxon>Viridiplantae</taxon>
        <taxon>Streptophyta</taxon>
        <taxon>Embryophyta</taxon>
        <taxon>Tracheophyta</taxon>
        <taxon>Spermatophyta</taxon>
        <taxon>Magnoliopsida</taxon>
        <taxon>eudicotyledons</taxon>
        <taxon>Gunneridae</taxon>
        <taxon>Pentapetalae</taxon>
        <taxon>rosids</taxon>
        <taxon>fabids</taxon>
        <taxon>Fagales</taxon>
        <taxon>Fagaceae</taxon>
        <taxon>Fagus</taxon>
    </lineage>
</organism>
<protein>
    <recommendedName>
        <fullName evidence="2">RNase H type-1 domain-containing protein</fullName>
    </recommendedName>
</protein>
<gene>
    <name evidence="3" type="ORF">FSB_LOCUS24459</name>
</gene>
<dbReference type="CDD" id="cd06222">
    <property type="entry name" value="RNase_H_like"/>
    <property type="match status" value="1"/>
</dbReference>
<accession>A0A2N9G1D1</accession>
<dbReference type="EMBL" id="OIVN01001680">
    <property type="protein sequence ID" value="SPC96577.1"/>
    <property type="molecule type" value="Genomic_DNA"/>
</dbReference>
<evidence type="ECO:0000256" key="1">
    <source>
        <dbReference type="SAM" id="MobiDB-lite"/>
    </source>
</evidence>
<dbReference type="SUPFAM" id="SSF53098">
    <property type="entry name" value="Ribonuclease H-like"/>
    <property type="match status" value="1"/>
</dbReference>
<dbReference type="AlphaFoldDB" id="A0A2N9G1D1"/>
<dbReference type="InterPro" id="IPR036397">
    <property type="entry name" value="RNaseH_sf"/>
</dbReference>
<feature type="compositionally biased region" description="Polar residues" evidence="1">
    <location>
        <begin position="275"/>
        <end position="289"/>
    </location>
</feature>
<dbReference type="InterPro" id="IPR032675">
    <property type="entry name" value="LRR_dom_sf"/>
</dbReference>
<dbReference type="Gene3D" id="3.80.10.10">
    <property type="entry name" value="Ribonuclease Inhibitor"/>
    <property type="match status" value="1"/>
</dbReference>
<dbReference type="SUPFAM" id="SSF52058">
    <property type="entry name" value="L domain-like"/>
    <property type="match status" value="1"/>
</dbReference>
<dbReference type="PANTHER" id="PTHR47074:SF11">
    <property type="entry name" value="REVERSE TRANSCRIPTASE-LIKE PROTEIN"/>
    <property type="match status" value="1"/>
</dbReference>
<proteinExistence type="predicted"/>
<sequence>MRALAEALAIRWAIELAKVENWCEIIVESDAQVCVNALLPDSVGCEWRIYNLRSDILDLASEFDFCEFCWVKREANMAAHSLAKLAPLIDLPVVYFPNNLPGPLEVAWDCTWDEHKLLSLSRVNVLGLLQLVLEEGRVYALNKRGVLPEELVALKFLTFLKIDQNYFTGPLPAFIGNLSALTLLFMFLQWLRQHDETVNCPQCVLWDHPKGAWKPEGANDAMSARWDRVEACRPLIDEAPVFYPSLELVDLLQNREPMRKKNRSRKRKRRKHSRMGTTRRSANCSSEANVASETDEKFGFHSGPNFTLGDFQRYADYFKECYFGMKNAKEDLNLVEAEQQKGWEPSVEDIEG</sequence>
<name>A0A2N9G1D1_FAGSY</name>
<dbReference type="InterPro" id="IPR052929">
    <property type="entry name" value="RNase_H-like_EbsB-rel"/>
</dbReference>
<feature type="compositionally biased region" description="Basic residues" evidence="1">
    <location>
        <begin position="258"/>
        <end position="274"/>
    </location>
</feature>
<dbReference type="GO" id="GO:0003676">
    <property type="term" value="F:nucleic acid binding"/>
    <property type="evidence" value="ECO:0007669"/>
    <property type="project" value="InterPro"/>
</dbReference>
<feature type="region of interest" description="Disordered" evidence="1">
    <location>
        <begin position="257"/>
        <end position="289"/>
    </location>
</feature>
<dbReference type="Gene3D" id="3.30.420.10">
    <property type="entry name" value="Ribonuclease H-like superfamily/Ribonuclease H"/>
    <property type="match status" value="1"/>
</dbReference>
<evidence type="ECO:0000313" key="3">
    <source>
        <dbReference type="EMBL" id="SPC96577.1"/>
    </source>
</evidence>
<dbReference type="Pfam" id="PF13456">
    <property type="entry name" value="RVT_3"/>
    <property type="match status" value="1"/>
</dbReference>
<dbReference type="InterPro" id="IPR002156">
    <property type="entry name" value="RNaseH_domain"/>
</dbReference>
<dbReference type="InterPro" id="IPR012337">
    <property type="entry name" value="RNaseH-like_sf"/>
</dbReference>
<feature type="domain" description="RNase H type-1" evidence="2">
    <location>
        <begin position="4"/>
        <end position="86"/>
    </location>
</feature>
<dbReference type="GO" id="GO:0004523">
    <property type="term" value="F:RNA-DNA hybrid ribonuclease activity"/>
    <property type="evidence" value="ECO:0007669"/>
    <property type="project" value="InterPro"/>
</dbReference>
<evidence type="ECO:0000259" key="2">
    <source>
        <dbReference type="Pfam" id="PF13456"/>
    </source>
</evidence>
<dbReference type="PANTHER" id="PTHR47074">
    <property type="entry name" value="BNAC02G40300D PROTEIN"/>
    <property type="match status" value="1"/>
</dbReference>
<dbReference type="InterPro" id="IPR044730">
    <property type="entry name" value="RNase_H-like_dom_plant"/>
</dbReference>
<dbReference type="Gene3D" id="2.60.120.650">
    <property type="entry name" value="Cupin"/>
    <property type="match status" value="1"/>
</dbReference>
<reference evidence="3" key="1">
    <citation type="submission" date="2018-02" db="EMBL/GenBank/DDBJ databases">
        <authorList>
            <person name="Cohen D.B."/>
            <person name="Kent A.D."/>
        </authorList>
    </citation>
    <scope>NUCLEOTIDE SEQUENCE</scope>
</reference>